<protein>
    <submittedName>
        <fullName evidence="7">Uncharacterized protein</fullName>
    </submittedName>
</protein>
<proteinExistence type="inferred from homology"/>
<name>A0A915LQ79_MELJA</name>
<keyword evidence="2 5" id="KW-0812">Transmembrane</keyword>
<evidence type="ECO:0000313" key="7">
    <source>
        <dbReference type="WBParaSite" id="scaffold1414_cov146.g3074"/>
    </source>
</evidence>
<reference evidence="7" key="1">
    <citation type="submission" date="2022-11" db="UniProtKB">
        <authorList>
            <consortium name="WormBaseParasite"/>
        </authorList>
    </citation>
    <scope>IDENTIFICATION</scope>
</reference>
<feature type="transmembrane region" description="Helical" evidence="5">
    <location>
        <begin position="149"/>
        <end position="166"/>
    </location>
</feature>
<feature type="transmembrane region" description="Helical" evidence="5">
    <location>
        <begin position="63"/>
        <end position="82"/>
    </location>
</feature>
<dbReference type="PANTHER" id="PTHR23291:SF127">
    <property type="entry name" value="PROTEIN LIFEGUARD 1-LIKE"/>
    <property type="match status" value="1"/>
</dbReference>
<organism evidence="6 7">
    <name type="scientific">Meloidogyne javanica</name>
    <name type="common">Root-knot nematode worm</name>
    <dbReference type="NCBI Taxonomy" id="6303"/>
    <lineage>
        <taxon>Eukaryota</taxon>
        <taxon>Metazoa</taxon>
        <taxon>Ecdysozoa</taxon>
        <taxon>Nematoda</taxon>
        <taxon>Chromadorea</taxon>
        <taxon>Rhabditida</taxon>
        <taxon>Tylenchina</taxon>
        <taxon>Tylenchomorpha</taxon>
        <taxon>Tylenchoidea</taxon>
        <taxon>Meloidogynidae</taxon>
        <taxon>Meloidogyninae</taxon>
        <taxon>Meloidogyne</taxon>
        <taxon>Meloidogyne incognita group</taxon>
    </lineage>
</organism>
<dbReference type="GO" id="GO:2001234">
    <property type="term" value="P:negative regulation of apoptotic signaling pathway"/>
    <property type="evidence" value="ECO:0007669"/>
    <property type="project" value="TreeGrafter"/>
</dbReference>
<dbReference type="GO" id="GO:0005783">
    <property type="term" value="C:endoplasmic reticulum"/>
    <property type="evidence" value="ECO:0007669"/>
    <property type="project" value="TreeGrafter"/>
</dbReference>
<dbReference type="GO" id="GO:0016020">
    <property type="term" value="C:membrane"/>
    <property type="evidence" value="ECO:0007669"/>
    <property type="project" value="UniProtKB-SubCell"/>
</dbReference>
<accession>A0A915LQ79</accession>
<evidence type="ECO:0000256" key="1">
    <source>
        <dbReference type="ARBA" id="ARBA00004141"/>
    </source>
</evidence>
<evidence type="ECO:0000313" key="6">
    <source>
        <dbReference type="Proteomes" id="UP000887561"/>
    </source>
</evidence>
<dbReference type="GO" id="GO:0005794">
    <property type="term" value="C:Golgi apparatus"/>
    <property type="evidence" value="ECO:0007669"/>
    <property type="project" value="TreeGrafter"/>
</dbReference>
<feature type="transmembrane region" description="Helical" evidence="5">
    <location>
        <begin position="258"/>
        <end position="280"/>
    </location>
</feature>
<feature type="transmembrane region" description="Helical" evidence="5">
    <location>
        <begin position="211"/>
        <end position="238"/>
    </location>
</feature>
<dbReference type="PANTHER" id="PTHR23291">
    <property type="entry name" value="BAX INHIBITOR-RELATED"/>
    <property type="match status" value="1"/>
</dbReference>
<dbReference type="AlphaFoldDB" id="A0A915LQ79"/>
<evidence type="ECO:0000256" key="2">
    <source>
        <dbReference type="ARBA" id="ARBA00022692"/>
    </source>
</evidence>
<comment type="subcellular location">
    <subcellularLocation>
        <location evidence="1">Membrane</location>
        <topology evidence="1">Multi-pass membrane protein</topology>
    </subcellularLocation>
</comment>
<evidence type="ECO:0000256" key="5">
    <source>
        <dbReference type="RuleBase" id="RU004379"/>
    </source>
</evidence>
<sequence>MAYLERWPTKYKILTRDHEPVIVDSKFPLLFETPQYGSTPHQAEQGGDSGAPKYTMNFNEQSIRAAFIRKVFILVAVMSLFLEISIPNNLINAFLLQLSVVAMMGAFPFFHEPTLQFVRGNLVLYLLAYVTFLIVYIALICCESVRRSFPTNIICLAILTVSIGFLNMEITAYNDFSSVVLCFMITAVACGGVSLFATVTDRDLTSWTGIMCLATFCLAITLYVVYATIGAFLFLIWLAIDIQMIMGGKKYELSPEEYIFAVLALFMDIVQIFWFILMIFGGNRR</sequence>
<keyword evidence="4 5" id="KW-0472">Membrane</keyword>
<keyword evidence="3 5" id="KW-1133">Transmembrane helix</keyword>
<dbReference type="CDD" id="cd10428">
    <property type="entry name" value="LFG_like"/>
    <property type="match status" value="1"/>
</dbReference>
<dbReference type="Proteomes" id="UP000887561">
    <property type="component" value="Unplaced"/>
</dbReference>
<dbReference type="Pfam" id="PF01027">
    <property type="entry name" value="Bax1-I"/>
    <property type="match status" value="1"/>
</dbReference>
<feature type="transmembrane region" description="Helical" evidence="5">
    <location>
        <begin position="122"/>
        <end position="142"/>
    </location>
</feature>
<dbReference type="InterPro" id="IPR006214">
    <property type="entry name" value="Bax_inhibitor_1-related"/>
</dbReference>
<feature type="transmembrane region" description="Helical" evidence="5">
    <location>
        <begin position="89"/>
        <end position="110"/>
    </location>
</feature>
<dbReference type="WBParaSite" id="scaffold1414_cov146.g3074">
    <property type="protein sequence ID" value="scaffold1414_cov146.g3074"/>
    <property type="gene ID" value="scaffold1414_cov146.g3074"/>
</dbReference>
<evidence type="ECO:0000256" key="3">
    <source>
        <dbReference type="ARBA" id="ARBA00022989"/>
    </source>
</evidence>
<comment type="similarity">
    <text evidence="5">Belongs to the BI1 family.</text>
</comment>
<keyword evidence="6" id="KW-1185">Reference proteome</keyword>
<evidence type="ECO:0000256" key="4">
    <source>
        <dbReference type="ARBA" id="ARBA00023136"/>
    </source>
</evidence>
<feature type="transmembrane region" description="Helical" evidence="5">
    <location>
        <begin position="178"/>
        <end position="199"/>
    </location>
</feature>